<dbReference type="Gene3D" id="3.30.750.140">
    <property type="match status" value="1"/>
</dbReference>
<dbReference type="PANTHER" id="PTHR37533:SF2">
    <property type="entry name" value="FLAGELLAR HOOK-LENGTH CONTROL PROTEIN"/>
    <property type="match status" value="1"/>
</dbReference>
<dbReference type="EMBL" id="VTOX01000003">
    <property type="protein sequence ID" value="NKE66156.1"/>
    <property type="molecule type" value="Genomic_DNA"/>
</dbReference>
<dbReference type="Pfam" id="PF02120">
    <property type="entry name" value="Flg_hook"/>
    <property type="match status" value="1"/>
</dbReference>
<evidence type="ECO:0000313" key="3">
    <source>
        <dbReference type="EMBL" id="NKE66156.1"/>
    </source>
</evidence>
<feature type="region of interest" description="Disordered" evidence="1">
    <location>
        <begin position="275"/>
        <end position="332"/>
    </location>
</feature>
<feature type="compositionally biased region" description="Low complexity" evidence="1">
    <location>
        <begin position="294"/>
        <end position="314"/>
    </location>
</feature>
<comment type="caution">
    <text evidence="3">The sequence shown here is derived from an EMBL/GenBank/DDBJ whole genome shotgun (WGS) entry which is preliminary data.</text>
</comment>
<dbReference type="InterPro" id="IPR021136">
    <property type="entry name" value="Flagellar_hook_control-like_C"/>
</dbReference>
<keyword evidence="3" id="KW-0969">Cilium</keyword>
<proteinExistence type="predicted"/>
<keyword evidence="4" id="KW-1185">Reference proteome</keyword>
<dbReference type="CDD" id="cd17470">
    <property type="entry name" value="T3SS_Flik_C"/>
    <property type="match status" value="1"/>
</dbReference>
<dbReference type="PANTHER" id="PTHR37533">
    <property type="entry name" value="FLAGELLAR HOOK-LENGTH CONTROL PROTEIN"/>
    <property type="match status" value="1"/>
</dbReference>
<feature type="region of interest" description="Disordered" evidence="1">
    <location>
        <begin position="430"/>
        <end position="483"/>
    </location>
</feature>
<evidence type="ECO:0000259" key="2">
    <source>
        <dbReference type="Pfam" id="PF02120"/>
    </source>
</evidence>
<keyword evidence="3" id="KW-0966">Cell projection</keyword>
<gene>
    <name evidence="3" type="ORF">RAMLITH_10025</name>
</gene>
<feature type="compositionally biased region" description="Basic and acidic residues" evidence="1">
    <location>
        <begin position="445"/>
        <end position="463"/>
    </location>
</feature>
<dbReference type="Proteomes" id="UP000521868">
    <property type="component" value="Unassembled WGS sequence"/>
</dbReference>
<feature type="domain" description="Flagellar hook-length control protein-like C-terminal" evidence="2">
    <location>
        <begin position="369"/>
        <end position="439"/>
    </location>
</feature>
<evidence type="ECO:0000256" key="1">
    <source>
        <dbReference type="SAM" id="MobiDB-lite"/>
    </source>
</evidence>
<dbReference type="InterPro" id="IPR052563">
    <property type="entry name" value="FliK"/>
</dbReference>
<name>A0A7X6I6A2_9BURK</name>
<evidence type="ECO:0000313" key="4">
    <source>
        <dbReference type="Proteomes" id="UP000521868"/>
    </source>
</evidence>
<accession>A0A7X6I6A2</accession>
<dbReference type="AlphaFoldDB" id="A0A7X6I6A2"/>
<dbReference type="RefSeq" id="WP_168107283.1">
    <property type="nucleotide sequence ID" value="NZ_VTOX01000003.1"/>
</dbReference>
<feature type="region of interest" description="Disordered" evidence="1">
    <location>
        <begin position="103"/>
        <end position="125"/>
    </location>
</feature>
<protein>
    <submittedName>
        <fullName evidence="3">Flagellar hook-length control protein FliK</fullName>
    </submittedName>
</protein>
<keyword evidence="3" id="KW-0282">Flagellum</keyword>
<feature type="region of interest" description="Disordered" evidence="1">
    <location>
        <begin position="191"/>
        <end position="230"/>
    </location>
</feature>
<reference evidence="3 4" key="1">
    <citation type="journal article" date="2020" name="Nature">
        <title>Bacterial chemolithoautotrophy via manganese oxidation.</title>
        <authorList>
            <person name="Yu H."/>
            <person name="Leadbetter J.R."/>
        </authorList>
    </citation>
    <scope>NUCLEOTIDE SEQUENCE [LARGE SCALE GENOMIC DNA]</scope>
    <source>
        <strain evidence="3 4">RBP-1</strain>
    </source>
</reference>
<dbReference type="InterPro" id="IPR038610">
    <property type="entry name" value="FliK-like_C_sf"/>
</dbReference>
<sequence length="483" mass="46616">MTPAVLQALSIAAPAASARQAAAATPGDGPASFADTLDASVDALSEDGELQSAAAPDALASELPRLDAMAMMLAAALPATDAGRRAAPGDGQASLAALLDVPRQAPTGPGEHAAREADEPQGGAAPEALATGQARFDALALMLAATPAVPGQGAPMPATTLPGAGPRALPVDPRPGLDAPAAALAVPHAAAAPAGLPPPPAARVQAAPEPGIPAPQGQWRQLPATSAATSEATPDVGVVALPPPAATVAAAAAATATAPAVAASATARNVAAPAAASVSSPAAPPRAPIELQGDPAAPSAALASDVELAAAPEAAPAPPQLPPATGLPAPTVASAPAGPATVAHLAPPVGAPDWAPALAQQIVRLPAGGEVELHLNPAELGPLHVKLSLVESQAQVLFVTEHAAVRHALEAALPQLRTGLAESGINLGQATVGSGAGEQRTGQDGGERPARGEQAAPRDERGPAKPHGGAVRGGRAGAVDTFA</sequence>
<organism evidence="3 4">
    <name type="scientific">Ramlibacter lithotrophicus</name>
    <dbReference type="NCBI Taxonomy" id="2606681"/>
    <lineage>
        <taxon>Bacteria</taxon>
        <taxon>Pseudomonadati</taxon>
        <taxon>Pseudomonadota</taxon>
        <taxon>Betaproteobacteria</taxon>
        <taxon>Burkholderiales</taxon>
        <taxon>Comamonadaceae</taxon>
        <taxon>Ramlibacter</taxon>
    </lineage>
</organism>